<accession>A0ABQ5I7I6</accession>
<dbReference type="Proteomes" id="UP001151760">
    <property type="component" value="Unassembled WGS sequence"/>
</dbReference>
<comment type="caution">
    <text evidence="1">The sequence shown here is derived from an EMBL/GenBank/DDBJ whole genome shotgun (WGS) entry which is preliminary data.</text>
</comment>
<protein>
    <submittedName>
        <fullName evidence="1">Uncharacterized protein</fullName>
    </submittedName>
</protein>
<evidence type="ECO:0000313" key="2">
    <source>
        <dbReference type="Proteomes" id="UP001151760"/>
    </source>
</evidence>
<organism evidence="1 2">
    <name type="scientific">Tanacetum coccineum</name>
    <dbReference type="NCBI Taxonomy" id="301880"/>
    <lineage>
        <taxon>Eukaryota</taxon>
        <taxon>Viridiplantae</taxon>
        <taxon>Streptophyta</taxon>
        <taxon>Embryophyta</taxon>
        <taxon>Tracheophyta</taxon>
        <taxon>Spermatophyta</taxon>
        <taxon>Magnoliopsida</taxon>
        <taxon>eudicotyledons</taxon>
        <taxon>Gunneridae</taxon>
        <taxon>Pentapetalae</taxon>
        <taxon>asterids</taxon>
        <taxon>campanulids</taxon>
        <taxon>Asterales</taxon>
        <taxon>Asteraceae</taxon>
        <taxon>Asteroideae</taxon>
        <taxon>Anthemideae</taxon>
        <taxon>Anthemidinae</taxon>
        <taxon>Tanacetum</taxon>
    </lineage>
</organism>
<proteinExistence type="predicted"/>
<reference evidence="1" key="2">
    <citation type="submission" date="2022-01" db="EMBL/GenBank/DDBJ databases">
        <authorList>
            <person name="Yamashiro T."/>
            <person name="Shiraishi A."/>
            <person name="Satake H."/>
            <person name="Nakayama K."/>
        </authorList>
    </citation>
    <scope>NUCLEOTIDE SEQUENCE</scope>
</reference>
<dbReference type="EMBL" id="BQNB010020451">
    <property type="protein sequence ID" value="GJT96095.1"/>
    <property type="molecule type" value="Genomic_DNA"/>
</dbReference>
<reference evidence="1" key="1">
    <citation type="journal article" date="2022" name="Int. J. Mol. Sci.">
        <title>Draft Genome of Tanacetum Coccineum: Genomic Comparison of Closely Related Tanacetum-Family Plants.</title>
        <authorList>
            <person name="Yamashiro T."/>
            <person name="Shiraishi A."/>
            <person name="Nakayama K."/>
            <person name="Satake H."/>
        </authorList>
    </citation>
    <scope>NUCLEOTIDE SEQUENCE</scope>
</reference>
<keyword evidence="2" id="KW-1185">Reference proteome</keyword>
<gene>
    <name evidence="1" type="ORF">Tco_1091613</name>
</gene>
<sequence>MEYLHEKFRHRHHHHVDEIDVHVMMRRRDETECCLATITSRTRQEQPYRRFAVGLALAHVDSLTKNSFPLLPLGLSSLSEDFDLSKSDGLNLNVGLINNTAFVNVAIFNGFVEFGNGRGDTGDFGYFWDVGFGKMTLRAQETCMIWLGHIGGLEGDEEGLVYVLVKLETSFDEVFTPFDAGG</sequence>
<evidence type="ECO:0000313" key="1">
    <source>
        <dbReference type="EMBL" id="GJT96095.1"/>
    </source>
</evidence>
<name>A0ABQ5I7I6_9ASTR</name>